<dbReference type="PROSITE" id="PS51192">
    <property type="entry name" value="HELICASE_ATP_BIND_1"/>
    <property type="match status" value="1"/>
</dbReference>
<keyword evidence="2" id="KW-0812">Transmembrane</keyword>
<keyword evidence="4" id="KW-0378">Hydrolase</keyword>
<dbReference type="GO" id="GO:0004386">
    <property type="term" value="F:helicase activity"/>
    <property type="evidence" value="ECO:0007669"/>
    <property type="project" value="UniProtKB-KW"/>
</dbReference>
<name>A0ABR9P6M7_9ACTN</name>
<dbReference type="RefSeq" id="WP_193122123.1">
    <property type="nucleotide sequence ID" value="NZ_JADBGI010000009.1"/>
</dbReference>
<dbReference type="InterPro" id="IPR006935">
    <property type="entry name" value="Helicase/UvrB_N"/>
</dbReference>
<keyword evidence="4" id="KW-0067">ATP-binding</keyword>
<keyword evidence="2" id="KW-1133">Transmembrane helix</keyword>
<dbReference type="InterPro" id="IPR027417">
    <property type="entry name" value="P-loop_NTPase"/>
</dbReference>
<dbReference type="PANTHER" id="PTHR47396:SF1">
    <property type="entry name" value="ATP-DEPENDENT HELICASE IRC3-RELATED"/>
    <property type="match status" value="1"/>
</dbReference>
<comment type="caution">
    <text evidence="4">The sequence shown here is derived from an EMBL/GenBank/DDBJ whole genome shotgun (WGS) entry which is preliminary data.</text>
</comment>
<dbReference type="InterPro" id="IPR001650">
    <property type="entry name" value="Helicase_C-like"/>
</dbReference>
<evidence type="ECO:0000256" key="1">
    <source>
        <dbReference type="SAM" id="MobiDB-lite"/>
    </source>
</evidence>
<dbReference type="Pfam" id="PF04851">
    <property type="entry name" value="ResIII"/>
    <property type="match status" value="1"/>
</dbReference>
<keyword evidence="2" id="KW-0472">Membrane</keyword>
<evidence type="ECO:0000313" key="4">
    <source>
        <dbReference type="EMBL" id="MBE2999497.1"/>
    </source>
</evidence>
<evidence type="ECO:0000256" key="2">
    <source>
        <dbReference type="SAM" id="Phobius"/>
    </source>
</evidence>
<dbReference type="Pfam" id="PF00271">
    <property type="entry name" value="Helicase_C"/>
    <property type="match status" value="1"/>
</dbReference>
<dbReference type="InterPro" id="IPR014001">
    <property type="entry name" value="Helicase_ATP-bd"/>
</dbReference>
<keyword evidence="5" id="KW-1185">Reference proteome</keyword>
<dbReference type="Proteomes" id="UP000806528">
    <property type="component" value="Unassembled WGS sequence"/>
</dbReference>
<sequence>MEAMHTAHWPHALRPYQEQALQQVEQLWQSGHHRTWIVLPPGSGKTLVGLEAARRLGRRTVVLVPNTAVQNQWISHWRSFQHPDATPATAGTGPGLDHDVTVLTYQSLAVFDPEAETDAEGRSTTPVRDRLHPNGRALVRALQQAGPLTLLLDECHHLLQVWGRLIDEILTDLPDARVIGLTGTPATTLTSTEKDLVDRLFGTPVVGASVPALVRQGYLAPFAELAWFTRPTTAEHQYLAEQGTRFTELCTDLLRPGFATTDFLAWIDARFVHRPTDSGGHLDWSHVATSTPDLAQAVLRLHHAGLCALPQGARTLEHHRRPPTDQDWTALIGAYARTGLDPDHDQDALERIRTALPAVGHHLTRNGVRRGASPVDRVLARSDAKSHATVEILAAEHAHLGERLRALVLCDHESAGSRLPAALREVLAPDSGSARLQVQLLATDPRTRDLHPLLVTGRTVACGPDTAADLLAFARAEHPGLQLSARPDQGLHVIEGAWTSRTWTATLTRFLEQGHSHVLVGTRALLGEGWDARGVNTVVDLTTATTATAVVQSRGRALRLDPNWPDKCAHTWTVVCLDHDHPRGHADWDRFVRKHDGYLGVDQDGQIMSGIAHIDASLSPYNPPTDTDALNARMLTRAGQRHRTRQRWNVGAPYHDTLLPTLRVRQHRRPPSTTAGAGQDLPAPVPPEAVTTPSGARATAGAPQLLTPATGILAALAVLFLLAGWTAPGWFTAAAVCAAAAGALVLRRRHRHTTRVLAQAALPVETARYAAAVADALHGAGHAPIGAQGVRVHCDTDGIYRFTLTGAGGQAAEHFTQGLEEVLAPLVEHPRYIVARHVLPTPPHRAAHRARTWRAALGARTPVTTVHHAVPALLGRNRQGARAFERAWCRWVSDGEVLYTRRGHGQQVWLAHLGSDPVEVATAHRLMWE</sequence>
<dbReference type="SMART" id="SM00487">
    <property type="entry name" value="DEXDc"/>
    <property type="match status" value="1"/>
</dbReference>
<accession>A0ABR9P6M7</accession>
<feature type="transmembrane region" description="Helical" evidence="2">
    <location>
        <begin position="729"/>
        <end position="746"/>
    </location>
</feature>
<dbReference type="Gene3D" id="3.40.50.300">
    <property type="entry name" value="P-loop containing nucleotide triphosphate hydrolases"/>
    <property type="match status" value="2"/>
</dbReference>
<proteinExistence type="predicted"/>
<reference evidence="4 5" key="1">
    <citation type="submission" date="2020-09" db="EMBL/GenBank/DDBJ databases">
        <title>Diversity and distribution of actinomycetes associated with coral in the coast of Hainan.</title>
        <authorList>
            <person name="Li F."/>
        </authorList>
    </citation>
    <scope>NUCLEOTIDE SEQUENCE [LARGE SCALE GENOMIC DNA]</scope>
    <source>
        <strain evidence="4 5">HNM0947</strain>
    </source>
</reference>
<protein>
    <submittedName>
        <fullName evidence="4">DEAD/DEAH box helicase family protein</fullName>
    </submittedName>
</protein>
<keyword evidence="4" id="KW-0547">Nucleotide-binding</keyword>
<dbReference type="CDD" id="cd18785">
    <property type="entry name" value="SF2_C"/>
    <property type="match status" value="1"/>
</dbReference>
<dbReference type="PANTHER" id="PTHR47396">
    <property type="entry name" value="TYPE I RESTRICTION ENZYME ECOKI R PROTEIN"/>
    <property type="match status" value="1"/>
</dbReference>
<feature type="domain" description="Helicase ATP-binding" evidence="3">
    <location>
        <begin position="26"/>
        <end position="203"/>
    </location>
</feature>
<keyword evidence="4" id="KW-0347">Helicase</keyword>
<feature type="region of interest" description="Disordered" evidence="1">
    <location>
        <begin position="664"/>
        <end position="698"/>
    </location>
</feature>
<dbReference type="EMBL" id="JADBGI010000009">
    <property type="protein sequence ID" value="MBE2999497.1"/>
    <property type="molecule type" value="Genomic_DNA"/>
</dbReference>
<organism evidence="4 5">
    <name type="scientific">Nocardiopsis coralli</name>
    <dbReference type="NCBI Taxonomy" id="2772213"/>
    <lineage>
        <taxon>Bacteria</taxon>
        <taxon>Bacillati</taxon>
        <taxon>Actinomycetota</taxon>
        <taxon>Actinomycetes</taxon>
        <taxon>Streptosporangiales</taxon>
        <taxon>Nocardiopsidaceae</taxon>
        <taxon>Nocardiopsis</taxon>
    </lineage>
</organism>
<evidence type="ECO:0000313" key="5">
    <source>
        <dbReference type="Proteomes" id="UP000806528"/>
    </source>
</evidence>
<evidence type="ECO:0000259" key="3">
    <source>
        <dbReference type="PROSITE" id="PS51192"/>
    </source>
</evidence>
<dbReference type="SUPFAM" id="SSF52540">
    <property type="entry name" value="P-loop containing nucleoside triphosphate hydrolases"/>
    <property type="match status" value="2"/>
</dbReference>
<dbReference type="InterPro" id="IPR050742">
    <property type="entry name" value="Helicase_Restrict-Modif_Enz"/>
</dbReference>
<gene>
    <name evidence="4" type="ORF">IDM40_12380</name>
</gene>